<feature type="domain" description="2Fe-2S ferredoxin-type" evidence="1">
    <location>
        <begin position="2"/>
        <end position="48"/>
    </location>
</feature>
<dbReference type="InterPro" id="IPR012675">
    <property type="entry name" value="Beta-grasp_dom_sf"/>
</dbReference>
<comment type="caution">
    <text evidence="2">The sequence shown here is derived from an EMBL/GenBank/DDBJ whole genome shotgun (WGS) entry which is preliminary data.</text>
</comment>
<organism evidence="2 3">
    <name type="scientific">Salinisphaera orenii YIM 95161</name>
    <dbReference type="NCBI Taxonomy" id="1051139"/>
    <lineage>
        <taxon>Bacteria</taxon>
        <taxon>Pseudomonadati</taxon>
        <taxon>Pseudomonadota</taxon>
        <taxon>Gammaproteobacteria</taxon>
        <taxon>Salinisphaerales</taxon>
        <taxon>Salinisphaeraceae</taxon>
        <taxon>Salinisphaera</taxon>
    </lineage>
</organism>
<dbReference type="InterPro" id="IPR036010">
    <property type="entry name" value="2Fe-2S_ferredoxin-like_sf"/>
</dbReference>
<dbReference type="EMBL" id="AYKF01000131">
    <property type="protein sequence ID" value="ROO24172.1"/>
    <property type="molecule type" value="Genomic_DNA"/>
</dbReference>
<dbReference type="CDD" id="cd00207">
    <property type="entry name" value="fer2"/>
    <property type="match status" value="1"/>
</dbReference>
<dbReference type="Pfam" id="PF00111">
    <property type="entry name" value="Fer2"/>
    <property type="match status" value="1"/>
</dbReference>
<evidence type="ECO:0000313" key="3">
    <source>
        <dbReference type="Proteomes" id="UP000285123"/>
    </source>
</evidence>
<accession>A0A423PEZ3</accession>
<evidence type="ECO:0000259" key="1">
    <source>
        <dbReference type="Pfam" id="PF00111"/>
    </source>
</evidence>
<evidence type="ECO:0000313" key="2">
    <source>
        <dbReference type="EMBL" id="ROO24172.1"/>
    </source>
</evidence>
<dbReference type="GO" id="GO:0051537">
    <property type="term" value="F:2 iron, 2 sulfur cluster binding"/>
    <property type="evidence" value="ECO:0007669"/>
    <property type="project" value="InterPro"/>
</dbReference>
<gene>
    <name evidence="2" type="ORF">SAHL_15900</name>
</gene>
<name>A0A423PEZ3_9GAMM</name>
<dbReference type="SUPFAM" id="SSF54292">
    <property type="entry name" value="2Fe-2S ferredoxin-like"/>
    <property type="match status" value="1"/>
</dbReference>
<proteinExistence type="predicted"/>
<dbReference type="InterPro" id="IPR006058">
    <property type="entry name" value="2Fe2S_fd_BS"/>
</dbReference>
<protein>
    <submittedName>
        <fullName evidence="2">Ferredoxin</fullName>
    </submittedName>
</protein>
<dbReference type="Proteomes" id="UP000285123">
    <property type="component" value="Unassembled WGS sequence"/>
</dbReference>
<sequence length="82" mass="9097">MDCADGVCGTCKGRCEQGQYDLGDEYIEDALTDDEADDRQVLTCQTVPASDCVIRMPVASHVCKLQTPKRDRHAGRRGHTQR</sequence>
<reference evidence="2 3" key="1">
    <citation type="submission" date="2013-10" db="EMBL/GenBank/DDBJ databases">
        <title>Salinisphaera halophila YIM 95161 Genome Sequencing.</title>
        <authorList>
            <person name="Lai Q."/>
            <person name="Li C."/>
            <person name="Shao Z."/>
        </authorList>
    </citation>
    <scope>NUCLEOTIDE SEQUENCE [LARGE SCALE GENOMIC DNA]</scope>
    <source>
        <strain evidence="2 3">YIM 95161</strain>
    </source>
</reference>
<dbReference type="PROSITE" id="PS00197">
    <property type="entry name" value="2FE2S_FER_1"/>
    <property type="match status" value="1"/>
</dbReference>
<dbReference type="InterPro" id="IPR001041">
    <property type="entry name" value="2Fe-2S_ferredoxin-type"/>
</dbReference>
<dbReference type="Gene3D" id="3.10.20.30">
    <property type="match status" value="1"/>
</dbReference>
<dbReference type="AlphaFoldDB" id="A0A423PEZ3"/>